<keyword evidence="2" id="KW-1185">Reference proteome</keyword>
<dbReference type="EMBL" id="FOMZ01000017">
    <property type="protein sequence ID" value="SFE57364.1"/>
    <property type="molecule type" value="Genomic_DNA"/>
</dbReference>
<dbReference type="RefSeq" id="WP_092929369.1">
    <property type="nucleotide sequence ID" value="NZ_FOMZ01000017.1"/>
</dbReference>
<gene>
    <name evidence="1" type="ORF">SAMN04487819_1173</name>
</gene>
<organism evidence="1 2">
    <name type="scientific">Actinopolyspora alba</name>
    <dbReference type="NCBI Taxonomy" id="673379"/>
    <lineage>
        <taxon>Bacteria</taxon>
        <taxon>Bacillati</taxon>
        <taxon>Actinomycetota</taxon>
        <taxon>Actinomycetes</taxon>
        <taxon>Actinopolysporales</taxon>
        <taxon>Actinopolysporaceae</taxon>
        <taxon>Actinopolyspora</taxon>
        <taxon>Actinopolyspora alba group</taxon>
    </lineage>
</organism>
<proteinExistence type="predicted"/>
<name>A0A1I2BMB7_9ACTN</name>
<accession>A0A1I2BMB7</accession>
<evidence type="ECO:0000313" key="2">
    <source>
        <dbReference type="Proteomes" id="UP000198716"/>
    </source>
</evidence>
<sequence>MDEELLEALDEVWDIDTGFLGRLRAGHFDPEAGEEYVALLSRIPPVGDTVDYRLVQRIWFAPTFIEWQIERATKSPGDEVRLRRIESQVREAVVAVLGVP</sequence>
<evidence type="ECO:0000313" key="1">
    <source>
        <dbReference type="EMBL" id="SFE57364.1"/>
    </source>
</evidence>
<protein>
    <submittedName>
        <fullName evidence="1">Uncharacterized protein</fullName>
    </submittedName>
</protein>
<reference evidence="2" key="1">
    <citation type="submission" date="2016-10" db="EMBL/GenBank/DDBJ databases">
        <authorList>
            <person name="Varghese N."/>
            <person name="Submissions S."/>
        </authorList>
    </citation>
    <scope>NUCLEOTIDE SEQUENCE [LARGE SCALE GENOMIC DNA]</scope>
    <source>
        <strain evidence="2">DSM 45004</strain>
    </source>
</reference>
<dbReference type="Proteomes" id="UP000198716">
    <property type="component" value="Unassembled WGS sequence"/>
</dbReference>
<dbReference type="AlphaFoldDB" id="A0A1I2BMB7"/>